<comment type="caution">
    <text evidence="2">The sequence shown here is derived from an EMBL/GenBank/DDBJ whole genome shotgun (WGS) entry which is preliminary data.</text>
</comment>
<name>A0ABW1CBR9_9ACTN</name>
<reference evidence="3" key="1">
    <citation type="journal article" date="2019" name="Int. J. Syst. Evol. Microbiol.">
        <title>The Global Catalogue of Microorganisms (GCM) 10K type strain sequencing project: providing services to taxonomists for standard genome sequencing and annotation.</title>
        <authorList>
            <consortium name="The Broad Institute Genomics Platform"/>
            <consortium name="The Broad Institute Genome Sequencing Center for Infectious Disease"/>
            <person name="Wu L."/>
            <person name="Ma J."/>
        </authorList>
    </citation>
    <scope>NUCLEOTIDE SEQUENCE [LARGE SCALE GENOMIC DNA]</scope>
    <source>
        <strain evidence="3">CCUG 53903</strain>
    </source>
</reference>
<dbReference type="InterPro" id="IPR002575">
    <property type="entry name" value="Aminoglycoside_PTrfase"/>
</dbReference>
<gene>
    <name evidence="2" type="ORF">ACFPZ3_01605</name>
</gene>
<dbReference type="SUPFAM" id="SSF56112">
    <property type="entry name" value="Protein kinase-like (PK-like)"/>
    <property type="match status" value="1"/>
</dbReference>
<dbReference type="EMBL" id="JBHSPA010000004">
    <property type="protein sequence ID" value="MFC5822539.1"/>
    <property type="molecule type" value="Genomic_DNA"/>
</dbReference>
<organism evidence="2 3">
    <name type="scientific">Nonomuraea insulae</name>
    <dbReference type="NCBI Taxonomy" id="1616787"/>
    <lineage>
        <taxon>Bacteria</taxon>
        <taxon>Bacillati</taxon>
        <taxon>Actinomycetota</taxon>
        <taxon>Actinomycetes</taxon>
        <taxon>Streptosporangiales</taxon>
        <taxon>Streptosporangiaceae</taxon>
        <taxon>Nonomuraea</taxon>
    </lineage>
</organism>
<dbReference type="Gene3D" id="3.90.1200.10">
    <property type="match status" value="1"/>
</dbReference>
<proteinExistence type="predicted"/>
<dbReference type="InterPro" id="IPR011009">
    <property type="entry name" value="Kinase-like_dom_sf"/>
</dbReference>
<evidence type="ECO:0000259" key="1">
    <source>
        <dbReference type="Pfam" id="PF01636"/>
    </source>
</evidence>
<evidence type="ECO:0000313" key="2">
    <source>
        <dbReference type="EMBL" id="MFC5822539.1"/>
    </source>
</evidence>
<dbReference type="Proteomes" id="UP001596058">
    <property type="component" value="Unassembled WGS sequence"/>
</dbReference>
<dbReference type="RefSeq" id="WP_379512140.1">
    <property type="nucleotide sequence ID" value="NZ_JBHSPA010000004.1"/>
</dbReference>
<accession>A0ABW1CBR9</accession>
<protein>
    <submittedName>
        <fullName evidence="2">Phosphotransferase</fullName>
    </submittedName>
</protein>
<sequence>MPVASAALSQAVLDAVAREWEISWPPDVFRPGAGEEAGGAVRLPGGEESAAYRCGELVVRIGPRWRSTEEAEWCHEVALRAAAGGVKEVVRPLSTRRDRTVVRVRDHPVSVWKHVVGDWLDRDDPAQRAQAARLLGRLHRALLTCASPMPARPVPSGMETGSYGETWNGPPNLVDTGLDRWLAGFHRLQPLAHPLHGDYYRANLLVRDDRLVAVLDWDEALVGPPALEVAAAAREFSDPWSTDLGPAQEFFTEYAAAGGTASRLDEEALAQLIRHRLRCEAAAFETQAARGEVHTQEDIDYHQRRLALFRGLRP</sequence>
<keyword evidence="3" id="KW-1185">Reference proteome</keyword>
<feature type="domain" description="Aminoglycoside phosphotransferase" evidence="1">
    <location>
        <begin position="42"/>
        <end position="247"/>
    </location>
</feature>
<dbReference type="Pfam" id="PF01636">
    <property type="entry name" value="APH"/>
    <property type="match status" value="1"/>
</dbReference>
<evidence type="ECO:0000313" key="3">
    <source>
        <dbReference type="Proteomes" id="UP001596058"/>
    </source>
</evidence>